<reference evidence="4 5" key="1">
    <citation type="journal article" date="2013" name="Nat. Commun.">
        <title>Genome sequence and functional genomic analysis of the oil-degrading bacterium Oleispira antarctica.</title>
        <authorList>
            <person name="Kube M."/>
            <person name="Chernikova T.N."/>
            <person name="Al-Ramahi Y."/>
            <person name="Beloqui A."/>
            <person name="Lopez-Cortez N."/>
            <person name="Guazzaroni M.E."/>
            <person name="Heipieper H.J."/>
            <person name="Klages S."/>
            <person name="Kotsyurbenko O.R."/>
            <person name="Langer I."/>
            <person name="Nechitaylo T.Y."/>
            <person name="Lunsdorf H."/>
            <person name="Fernandez M."/>
            <person name="Juarez S."/>
            <person name="Ciordia S."/>
            <person name="Singer A."/>
            <person name="Kagan O."/>
            <person name="Egorova O."/>
            <person name="Petit P.A."/>
            <person name="Stogios P."/>
            <person name="Kim Y."/>
            <person name="Tchigvintsev A."/>
            <person name="Flick R."/>
            <person name="Denaro R."/>
            <person name="Genovese M."/>
            <person name="Albar J.P."/>
            <person name="Reva O.N."/>
            <person name="Martinez-Gomariz M."/>
            <person name="Tran H."/>
            <person name="Ferrer M."/>
            <person name="Savchenko A."/>
            <person name="Yakunin A.F."/>
            <person name="Yakimov M.M."/>
            <person name="Golyshina O.V."/>
            <person name="Reinhardt R."/>
            <person name="Golyshin P.N."/>
        </authorList>
    </citation>
    <scope>NUCLEOTIDE SEQUENCE [LARGE SCALE GENOMIC DNA]</scope>
</reference>
<evidence type="ECO:0000313" key="4">
    <source>
        <dbReference type="EMBL" id="CCK74663.1"/>
    </source>
</evidence>
<dbReference type="AlphaFoldDB" id="R4YNF6"/>
<protein>
    <recommendedName>
        <fullName evidence="3">DUF5660 domain-containing protein</fullName>
    </recommendedName>
</protein>
<evidence type="ECO:0000259" key="3">
    <source>
        <dbReference type="Pfam" id="PF18904"/>
    </source>
</evidence>
<keyword evidence="5" id="KW-1185">Reference proteome</keyword>
<dbReference type="InterPro" id="IPR043719">
    <property type="entry name" value="DUF5660"/>
</dbReference>
<feature type="domain" description="DUF5660" evidence="3">
    <location>
        <begin position="63"/>
        <end position="151"/>
    </location>
</feature>
<feature type="transmembrane region" description="Helical" evidence="2">
    <location>
        <begin position="26"/>
        <end position="47"/>
    </location>
</feature>
<dbReference type="KEGG" id="oai:OLEAN_C04870"/>
<name>R4YNF6_OLEAN</name>
<keyword evidence="2" id="KW-0812">Transmembrane</keyword>
<keyword evidence="1" id="KW-0175">Coiled coil</keyword>
<dbReference type="Pfam" id="PF18904">
    <property type="entry name" value="DUF5660"/>
    <property type="match status" value="1"/>
</dbReference>
<keyword evidence="2" id="KW-0472">Membrane</keyword>
<evidence type="ECO:0000256" key="2">
    <source>
        <dbReference type="SAM" id="Phobius"/>
    </source>
</evidence>
<accession>R4YNF6</accession>
<feature type="coiled-coil region" evidence="1">
    <location>
        <begin position="62"/>
        <end position="89"/>
    </location>
</feature>
<keyword evidence="2" id="KW-1133">Transmembrane helix</keyword>
<dbReference type="OrthoDB" id="6195508at2"/>
<evidence type="ECO:0000256" key="1">
    <source>
        <dbReference type="SAM" id="Coils"/>
    </source>
</evidence>
<evidence type="ECO:0000313" key="5">
    <source>
        <dbReference type="Proteomes" id="UP000032749"/>
    </source>
</evidence>
<dbReference type="EMBL" id="FO203512">
    <property type="protein sequence ID" value="CCK74663.1"/>
    <property type="molecule type" value="Genomic_DNA"/>
</dbReference>
<sequence length="159" mass="18262">MSEAEQLSDEQRLSLLEGKVGKNRTVITIVAITMVIILSVSFTVLLLKLLRADSPYVTTAAFEEQKVVIQTLRTELEKQKSKVSTLTLTYQQSEVATFQQTMIEQEQSYQAFFATLKLGMFDLAKMVQGSRTWLDVYNEKIDDAKYLSQQREKKLQRLK</sequence>
<dbReference type="HOGENOM" id="CLU_1474492_0_0_6"/>
<gene>
    <name evidence="4" type="ORF">OLEAN_C04870</name>
</gene>
<proteinExistence type="predicted"/>
<dbReference type="Proteomes" id="UP000032749">
    <property type="component" value="Chromosome"/>
</dbReference>
<organism evidence="4 5">
    <name type="scientific">Oleispira antarctica RB-8</name>
    <dbReference type="NCBI Taxonomy" id="698738"/>
    <lineage>
        <taxon>Bacteria</taxon>
        <taxon>Pseudomonadati</taxon>
        <taxon>Pseudomonadota</taxon>
        <taxon>Gammaproteobacteria</taxon>
        <taxon>Oceanospirillales</taxon>
        <taxon>Oceanospirillaceae</taxon>
        <taxon>Oleispira</taxon>
    </lineage>
</organism>